<dbReference type="Proteomes" id="UP000054485">
    <property type="component" value="Unassembled WGS sequence"/>
</dbReference>
<evidence type="ECO:0000313" key="2">
    <source>
        <dbReference type="Proteomes" id="UP000054485"/>
    </source>
</evidence>
<protein>
    <submittedName>
        <fullName evidence="1">Uncharacterized protein</fullName>
    </submittedName>
</protein>
<dbReference type="AlphaFoldDB" id="A0A0C9ZLG8"/>
<accession>A0A0C9ZLG8</accession>
<organism evidence="1 2">
    <name type="scientific">Suillus luteus UH-Slu-Lm8-n1</name>
    <dbReference type="NCBI Taxonomy" id="930992"/>
    <lineage>
        <taxon>Eukaryota</taxon>
        <taxon>Fungi</taxon>
        <taxon>Dikarya</taxon>
        <taxon>Basidiomycota</taxon>
        <taxon>Agaricomycotina</taxon>
        <taxon>Agaricomycetes</taxon>
        <taxon>Agaricomycetidae</taxon>
        <taxon>Boletales</taxon>
        <taxon>Suillineae</taxon>
        <taxon>Suillaceae</taxon>
        <taxon>Suillus</taxon>
    </lineage>
</organism>
<gene>
    <name evidence="1" type="ORF">CY34DRAFT_809472</name>
</gene>
<sequence>MLLGEFFLNDLCVERRDTAVKALSTDLLAPILMVIAPGLKSNRCRQRFKQEHRQH</sequence>
<proteinExistence type="predicted"/>
<dbReference type="InParanoid" id="A0A0C9ZLG8"/>
<dbReference type="HOGENOM" id="CLU_3033955_0_0_1"/>
<name>A0A0C9ZLG8_9AGAM</name>
<reference evidence="1 2" key="1">
    <citation type="submission" date="2014-04" db="EMBL/GenBank/DDBJ databases">
        <authorList>
            <consortium name="DOE Joint Genome Institute"/>
            <person name="Kuo A."/>
            <person name="Ruytinx J."/>
            <person name="Rineau F."/>
            <person name="Colpaert J."/>
            <person name="Kohler A."/>
            <person name="Nagy L.G."/>
            <person name="Floudas D."/>
            <person name="Copeland A."/>
            <person name="Barry K.W."/>
            <person name="Cichocki N."/>
            <person name="Veneault-Fourrey C."/>
            <person name="LaButti K."/>
            <person name="Lindquist E.A."/>
            <person name="Lipzen A."/>
            <person name="Lundell T."/>
            <person name="Morin E."/>
            <person name="Murat C."/>
            <person name="Sun H."/>
            <person name="Tunlid A."/>
            <person name="Henrissat B."/>
            <person name="Grigoriev I.V."/>
            <person name="Hibbett D.S."/>
            <person name="Martin F."/>
            <person name="Nordberg H.P."/>
            <person name="Cantor M.N."/>
            <person name="Hua S.X."/>
        </authorList>
    </citation>
    <scope>NUCLEOTIDE SEQUENCE [LARGE SCALE GENOMIC DNA]</scope>
    <source>
        <strain evidence="1 2">UH-Slu-Lm8-n1</strain>
    </source>
</reference>
<dbReference type="EMBL" id="KN835399">
    <property type="protein sequence ID" value="KIK38340.1"/>
    <property type="molecule type" value="Genomic_DNA"/>
</dbReference>
<reference evidence="2" key="2">
    <citation type="submission" date="2015-01" db="EMBL/GenBank/DDBJ databases">
        <title>Evolutionary Origins and Diversification of the Mycorrhizal Mutualists.</title>
        <authorList>
            <consortium name="DOE Joint Genome Institute"/>
            <consortium name="Mycorrhizal Genomics Consortium"/>
            <person name="Kohler A."/>
            <person name="Kuo A."/>
            <person name="Nagy L.G."/>
            <person name="Floudas D."/>
            <person name="Copeland A."/>
            <person name="Barry K.W."/>
            <person name="Cichocki N."/>
            <person name="Veneault-Fourrey C."/>
            <person name="LaButti K."/>
            <person name="Lindquist E.A."/>
            <person name="Lipzen A."/>
            <person name="Lundell T."/>
            <person name="Morin E."/>
            <person name="Murat C."/>
            <person name="Riley R."/>
            <person name="Ohm R."/>
            <person name="Sun H."/>
            <person name="Tunlid A."/>
            <person name="Henrissat B."/>
            <person name="Grigoriev I.V."/>
            <person name="Hibbett D.S."/>
            <person name="Martin F."/>
        </authorList>
    </citation>
    <scope>NUCLEOTIDE SEQUENCE [LARGE SCALE GENOMIC DNA]</scope>
    <source>
        <strain evidence="2">UH-Slu-Lm8-n1</strain>
    </source>
</reference>
<evidence type="ECO:0000313" key="1">
    <source>
        <dbReference type="EMBL" id="KIK38340.1"/>
    </source>
</evidence>
<keyword evidence="2" id="KW-1185">Reference proteome</keyword>